<gene>
    <name evidence="3" type="ORF">C9374_008519</name>
</gene>
<keyword evidence="4" id="KW-1185">Reference proteome</keyword>
<evidence type="ECO:0000259" key="2">
    <source>
        <dbReference type="PROSITE" id="PS50097"/>
    </source>
</evidence>
<evidence type="ECO:0000313" key="3">
    <source>
        <dbReference type="EMBL" id="KAG2378376.1"/>
    </source>
</evidence>
<feature type="region of interest" description="Disordered" evidence="1">
    <location>
        <begin position="154"/>
        <end position="175"/>
    </location>
</feature>
<proteinExistence type="predicted"/>
<sequence>MSNKLFGSKQHQSSPPAAFFYKDPQNTENIPPTNILSPTKSSTFNTTPQKVSTPRKMLANMKAKVLRKSTAINFENDATSTSSGSSNGDEHANPQVVLSTPKKAGGVSESFDEDFAGDAREEMDRKPQESPEAIRVSMNESQHKTVQIEKKILKKALPKPSSTEQDVPTSPSDTNLEEVHKDLSSLSDQLNSCVFDKQFSDFVIQCGPSLSTKYYVHRVILASRSSYFRALLSNTSSSLYTSQQRYSWEREDIHPEVFGKVLEYLYTGQVRLRLDNVLDIFVQSEEFGIPCLKRLCELYLIEHGDYENMALLLEMAIENKALDLVKHCYQYIDKNIKMVLKSDSIKHVKVSTIIQIISRDSLSLEPLEEVLVFEAVQKWCDLRKHLPFEASSIAKLIEHVRYPLMSSDQLATVVEPSNLVPQHPLLFEAYKYHLVPEKNNQAPRFRTRGTKQQ</sequence>
<evidence type="ECO:0000256" key="1">
    <source>
        <dbReference type="SAM" id="MobiDB-lite"/>
    </source>
</evidence>
<feature type="region of interest" description="Disordered" evidence="1">
    <location>
        <begin position="1"/>
        <end position="54"/>
    </location>
</feature>
<dbReference type="Pfam" id="PF07707">
    <property type="entry name" value="BACK"/>
    <property type="match status" value="1"/>
</dbReference>
<dbReference type="InterPro" id="IPR051481">
    <property type="entry name" value="BTB-POZ/Galectin-3-binding"/>
</dbReference>
<dbReference type="EMBL" id="PYSW02000034">
    <property type="protein sequence ID" value="KAG2378376.1"/>
    <property type="molecule type" value="Genomic_DNA"/>
</dbReference>
<feature type="compositionally biased region" description="Polar residues" evidence="1">
    <location>
        <begin position="1"/>
        <end position="15"/>
    </location>
</feature>
<name>A0AA88GJK5_NAELO</name>
<dbReference type="Pfam" id="PF00651">
    <property type="entry name" value="BTB"/>
    <property type="match status" value="1"/>
</dbReference>
<dbReference type="InterPro" id="IPR011705">
    <property type="entry name" value="BACK"/>
</dbReference>
<accession>A0AA88GJK5</accession>
<comment type="caution">
    <text evidence="3">The sequence shown here is derived from an EMBL/GenBank/DDBJ whole genome shotgun (WGS) entry which is preliminary data.</text>
</comment>
<feature type="domain" description="BTB" evidence="2">
    <location>
        <begin position="200"/>
        <end position="274"/>
    </location>
</feature>
<evidence type="ECO:0000313" key="4">
    <source>
        <dbReference type="Proteomes" id="UP000816034"/>
    </source>
</evidence>
<dbReference type="GeneID" id="68100973"/>
<dbReference type="Gene3D" id="3.30.710.10">
    <property type="entry name" value="Potassium Channel Kv1.1, Chain A"/>
    <property type="match status" value="1"/>
</dbReference>
<dbReference type="PROSITE" id="PS50097">
    <property type="entry name" value="BTB"/>
    <property type="match status" value="1"/>
</dbReference>
<dbReference type="SMART" id="SM00875">
    <property type="entry name" value="BACK"/>
    <property type="match status" value="1"/>
</dbReference>
<protein>
    <recommendedName>
        <fullName evidence="2">BTB domain-containing protein</fullName>
    </recommendedName>
</protein>
<dbReference type="RefSeq" id="XP_044545638.1">
    <property type="nucleotide sequence ID" value="XM_044698604.1"/>
</dbReference>
<feature type="compositionally biased region" description="Polar residues" evidence="1">
    <location>
        <begin position="24"/>
        <end position="52"/>
    </location>
</feature>
<dbReference type="PANTHER" id="PTHR24410:SF23">
    <property type="entry name" value="BTB DOMAIN-CONTAINING PROTEIN-RELATED"/>
    <property type="match status" value="1"/>
</dbReference>
<dbReference type="InterPro" id="IPR011333">
    <property type="entry name" value="SKP1/BTB/POZ_sf"/>
</dbReference>
<dbReference type="AlphaFoldDB" id="A0AA88GJK5"/>
<dbReference type="Gene3D" id="1.25.40.420">
    <property type="match status" value="1"/>
</dbReference>
<dbReference type="SUPFAM" id="SSF54695">
    <property type="entry name" value="POZ domain"/>
    <property type="match status" value="1"/>
</dbReference>
<dbReference type="SMART" id="SM00225">
    <property type="entry name" value="BTB"/>
    <property type="match status" value="1"/>
</dbReference>
<dbReference type="PANTHER" id="PTHR24410">
    <property type="entry name" value="HL07962P-RELATED"/>
    <property type="match status" value="1"/>
</dbReference>
<dbReference type="Proteomes" id="UP000816034">
    <property type="component" value="Unassembled WGS sequence"/>
</dbReference>
<reference evidence="3 4" key="1">
    <citation type="journal article" date="2018" name="BMC Genomics">
        <title>The genome of Naegleria lovaniensis, the basis for a comparative approach to unravel pathogenicity factors of the human pathogenic amoeba N. fowleri.</title>
        <authorList>
            <person name="Liechti N."/>
            <person name="Schurch N."/>
            <person name="Bruggmann R."/>
            <person name="Wittwer M."/>
        </authorList>
    </citation>
    <scope>NUCLEOTIDE SEQUENCE [LARGE SCALE GENOMIC DNA]</scope>
    <source>
        <strain evidence="3 4">ATCC 30569</strain>
    </source>
</reference>
<feature type="compositionally biased region" description="Polar residues" evidence="1">
    <location>
        <begin position="160"/>
        <end position="174"/>
    </location>
</feature>
<organism evidence="3 4">
    <name type="scientific">Naegleria lovaniensis</name>
    <name type="common">Amoeba</name>
    <dbReference type="NCBI Taxonomy" id="51637"/>
    <lineage>
        <taxon>Eukaryota</taxon>
        <taxon>Discoba</taxon>
        <taxon>Heterolobosea</taxon>
        <taxon>Tetramitia</taxon>
        <taxon>Eutetramitia</taxon>
        <taxon>Vahlkampfiidae</taxon>
        <taxon>Naegleria</taxon>
    </lineage>
</organism>
<dbReference type="InterPro" id="IPR000210">
    <property type="entry name" value="BTB/POZ_dom"/>
</dbReference>